<dbReference type="InterPro" id="IPR006664">
    <property type="entry name" value="OMP_bac"/>
</dbReference>
<dbReference type="InterPro" id="IPR036737">
    <property type="entry name" value="OmpA-like_sf"/>
</dbReference>
<protein>
    <recommendedName>
        <fullName evidence="5">OmpA-like domain-containing protein</fullName>
    </recommendedName>
</protein>
<evidence type="ECO:0000313" key="6">
    <source>
        <dbReference type="EMBL" id="BAU71854.1"/>
    </source>
</evidence>
<evidence type="ECO:0000256" key="2">
    <source>
        <dbReference type="ARBA" id="ARBA00023136"/>
    </source>
</evidence>
<dbReference type="InterPro" id="IPR050330">
    <property type="entry name" value="Bact_OuterMem_StrucFunc"/>
</dbReference>
<dbReference type="KEGG" id="pfuw:KF707C_1660"/>
<keyword evidence="2 3" id="KW-0472">Membrane</keyword>
<dbReference type="EMBL" id="AP014862">
    <property type="protein sequence ID" value="BAU71854.1"/>
    <property type="molecule type" value="Genomic_DNA"/>
</dbReference>
<evidence type="ECO:0000256" key="1">
    <source>
        <dbReference type="ARBA" id="ARBA00004442"/>
    </source>
</evidence>
<dbReference type="SUPFAM" id="SSF103088">
    <property type="entry name" value="OmpA-like"/>
    <property type="match status" value="1"/>
</dbReference>
<organism evidence="6 7">
    <name type="scientific">Metapseudomonas furukawaii</name>
    <name type="common">Pseudomonas furukawaii</name>
    <dbReference type="NCBI Taxonomy" id="1149133"/>
    <lineage>
        <taxon>Bacteria</taxon>
        <taxon>Pseudomonadati</taxon>
        <taxon>Pseudomonadota</taxon>
        <taxon>Gammaproteobacteria</taxon>
        <taxon>Pseudomonadales</taxon>
        <taxon>Pseudomonadaceae</taxon>
        <taxon>Metapseudomonas</taxon>
    </lineage>
</organism>
<evidence type="ECO:0000256" key="4">
    <source>
        <dbReference type="SAM" id="Phobius"/>
    </source>
</evidence>
<reference evidence="7" key="1">
    <citation type="submission" date="2015-05" db="EMBL/GenBank/DDBJ databases">
        <title>Draft genome sequencing of a biphenyl-degrading bacterium, Pseudomonas balearica KF707 (=NBRC110670).</title>
        <authorList>
            <person name="Kimura N."/>
            <person name="Hirose J."/>
            <person name="Watanabe T."/>
            <person name="Suenaga H."/>
            <person name="Fujihara H."/>
            <person name="Noguchi M."/>
            <person name="Hashimoto M."/>
            <person name="Shimodaira J."/>
            <person name="Tsuchikane K."/>
            <person name="Hosoyama A."/>
            <person name="Yamazoe A."/>
            <person name="Fujita N."/>
            <person name="Furukawa K."/>
        </authorList>
    </citation>
    <scope>NUCLEOTIDE SEQUENCE [LARGE SCALE GENOMIC DNA]</scope>
    <source>
        <strain evidence="7">DSM 10086 / NBRC 110670 / KF707</strain>
    </source>
</reference>
<evidence type="ECO:0000259" key="5">
    <source>
        <dbReference type="PROSITE" id="PS51123"/>
    </source>
</evidence>
<dbReference type="RefSeq" id="WP_003449219.1">
    <property type="nucleotide sequence ID" value="NZ_AJMR01000062.1"/>
</dbReference>
<comment type="subcellular location">
    <subcellularLocation>
        <location evidence="1">Cell outer membrane</location>
    </subcellularLocation>
</comment>
<keyword evidence="7" id="KW-1185">Reference proteome</keyword>
<keyword evidence="4" id="KW-0812">Transmembrane</keyword>
<proteinExistence type="predicted"/>
<dbReference type="InterPro" id="IPR006665">
    <property type="entry name" value="OmpA-like"/>
</dbReference>
<dbReference type="PANTHER" id="PTHR30329">
    <property type="entry name" value="STATOR ELEMENT OF FLAGELLAR MOTOR COMPLEX"/>
    <property type="match status" value="1"/>
</dbReference>
<evidence type="ECO:0000313" key="7">
    <source>
        <dbReference type="Proteomes" id="UP000218554"/>
    </source>
</evidence>
<dbReference type="PRINTS" id="PR01021">
    <property type="entry name" value="OMPADOMAIN"/>
</dbReference>
<evidence type="ECO:0000256" key="3">
    <source>
        <dbReference type="PROSITE-ProRule" id="PRU00473"/>
    </source>
</evidence>
<dbReference type="AlphaFoldDB" id="A0AAD1BTQ0"/>
<dbReference type="PROSITE" id="PS51123">
    <property type="entry name" value="OMPA_2"/>
    <property type="match status" value="1"/>
</dbReference>
<keyword evidence="4" id="KW-1133">Transmembrane helix</keyword>
<dbReference type="Proteomes" id="UP000218554">
    <property type="component" value="Chromosome"/>
</dbReference>
<dbReference type="Pfam" id="PF06812">
    <property type="entry name" value="ImpA_N"/>
    <property type="match status" value="1"/>
</dbReference>
<feature type="transmembrane region" description="Helical" evidence="4">
    <location>
        <begin position="221"/>
        <end position="243"/>
    </location>
</feature>
<dbReference type="Gene3D" id="3.30.1330.60">
    <property type="entry name" value="OmpA-like domain"/>
    <property type="match status" value="1"/>
</dbReference>
<gene>
    <name evidence="6" type="ORF">KF707C_1660</name>
</gene>
<accession>A0AAD1BTQ0</accession>
<dbReference type="GO" id="GO:0009279">
    <property type="term" value="C:cell outer membrane"/>
    <property type="evidence" value="ECO:0007669"/>
    <property type="project" value="UniProtKB-SubCell"/>
</dbReference>
<dbReference type="CDD" id="cd07185">
    <property type="entry name" value="OmpA_C-like"/>
    <property type="match status" value="1"/>
</dbReference>
<reference evidence="6 7" key="2">
    <citation type="journal article" date="2017" name="Int. J. Syst. Evol. Microbiol.">
        <title>Pseudomonas furukawaii sp. nov., a polychlorinated biphenyl-degrading bacterium isolated from biphenyl-contaminated soil in Japan.</title>
        <authorList>
            <person name="Kimura N."/>
            <person name="Watanabe T."/>
            <person name="Suenaga H."/>
            <person name="Fujihara H."/>
            <person name="Futagami T."/>
            <person name="Goto M."/>
            <person name="Hanada S."/>
            <person name="Hirose J."/>
        </authorList>
    </citation>
    <scope>NUCLEOTIDE SEQUENCE [LARGE SCALE GENOMIC DNA]</scope>
    <source>
        <strain evidence="7">DSM 10086 / NBRC 110670 / KF707</strain>
    </source>
</reference>
<dbReference type="Pfam" id="PF00691">
    <property type="entry name" value="OmpA"/>
    <property type="match status" value="1"/>
</dbReference>
<dbReference type="PANTHER" id="PTHR30329:SF20">
    <property type="entry name" value="EXPORTED PROTEIN"/>
    <property type="match status" value="1"/>
</dbReference>
<feature type="domain" description="OmpA-like" evidence="5">
    <location>
        <begin position="252"/>
        <end position="370"/>
    </location>
</feature>
<name>A0AAD1BTQ0_METFU</name>
<sequence>MNGLVGRVGDGHGDLAALYEELAKLHHPACPDIDWRQVEQWCRELLRDNGSDLQIAAFLALALAQRYGLPGLAEGLKVMVQMLSGAWDRLWPRNATERMDILAWLFVQLQPLLRGLGAGERDAATVRGLESDLETLQALLRQHRLPTMTAMHAFIRQVELLAVRLDDVPMPATKGAREPESNAAEPPLRVFVSVPEAGSVAPRVYVERLPAGASRGRGLRFALWGALAGMILALSGVLGWHLWQRFGQEPPIVEAPVRLDSLQLFGSGSAELKPESTKLLINALASMKAQPGWRIVITGHSDATGDESRNLALARARAEAVRDWMKTMGDVPEDCFAVHGQGSSRPVADNASEAGRAANRRVDISLVPEPGACQAHR</sequence>
<dbReference type="InterPro" id="IPR010657">
    <property type="entry name" value="ImpA_N"/>
</dbReference>